<dbReference type="InterPro" id="IPR036390">
    <property type="entry name" value="WH_DNA-bd_sf"/>
</dbReference>
<dbReference type="Pfam" id="PF03466">
    <property type="entry name" value="LysR_substrate"/>
    <property type="match status" value="1"/>
</dbReference>
<proteinExistence type="inferred from homology"/>
<evidence type="ECO:0000313" key="7">
    <source>
        <dbReference type="Proteomes" id="UP001244552"/>
    </source>
</evidence>
<dbReference type="GO" id="GO:0003677">
    <property type="term" value="F:DNA binding"/>
    <property type="evidence" value="ECO:0007669"/>
    <property type="project" value="UniProtKB-KW"/>
</dbReference>
<dbReference type="RefSeq" id="WP_209977521.1">
    <property type="nucleotide sequence ID" value="NZ_JAGINO010000001.1"/>
</dbReference>
<evidence type="ECO:0000256" key="2">
    <source>
        <dbReference type="ARBA" id="ARBA00023015"/>
    </source>
</evidence>
<comment type="similarity">
    <text evidence="1">Belongs to the LysR transcriptional regulatory family.</text>
</comment>
<dbReference type="SUPFAM" id="SSF46785">
    <property type="entry name" value="Winged helix' DNA-binding domain"/>
    <property type="match status" value="1"/>
</dbReference>
<reference evidence="6 7" key="1">
    <citation type="submission" date="2023-07" db="EMBL/GenBank/DDBJ databases">
        <title>Genomic Encyclopedia of Type Strains, Phase IV (KMG-IV): sequencing the most valuable type-strain genomes for metagenomic binning, comparative biology and taxonomic classification.</title>
        <authorList>
            <person name="Goeker M."/>
        </authorList>
    </citation>
    <scope>NUCLEOTIDE SEQUENCE [LARGE SCALE GENOMIC DNA]</scope>
    <source>
        <strain evidence="6 7">DSM 19922</strain>
    </source>
</reference>
<dbReference type="InterPro" id="IPR005119">
    <property type="entry name" value="LysR_subst-bd"/>
</dbReference>
<dbReference type="PROSITE" id="PS50931">
    <property type="entry name" value="HTH_LYSR"/>
    <property type="match status" value="1"/>
</dbReference>
<dbReference type="CDD" id="cd08474">
    <property type="entry name" value="PBP2_CrgA_like_5"/>
    <property type="match status" value="1"/>
</dbReference>
<keyword evidence="4" id="KW-0804">Transcription</keyword>
<dbReference type="Pfam" id="PF00126">
    <property type="entry name" value="HTH_1"/>
    <property type="match status" value="1"/>
</dbReference>
<dbReference type="Proteomes" id="UP001244552">
    <property type="component" value="Unassembled WGS sequence"/>
</dbReference>
<dbReference type="EMBL" id="JAUSVU010000001">
    <property type="protein sequence ID" value="MDQ0531641.1"/>
    <property type="molecule type" value="Genomic_DNA"/>
</dbReference>
<protein>
    <submittedName>
        <fullName evidence="6">DNA-binding transcriptional LysR family regulator</fullName>
    </submittedName>
</protein>
<dbReference type="InterPro" id="IPR000847">
    <property type="entry name" value="LysR_HTH_N"/>
</dbReference>
<dbReference type="InterPro" id="IPR036388">
    <property type="entry name" value="WH-like_DNA-bd_sf"/>
</dbReference>
<dbReference type="PANTHER" id="PTHR30537:SF1">
    <property type="entry name" value="HTH-TYPE TRANSCRIPTIONAL REGULATOR PGRR"/>
    <property type="match status" value="1"/>
</dbReference>
<dbReference type="SUPFAM" id="SSF53850">
    <property type="entry name" value="Periplasmic binding protein-like II"/>
    <property type="match status" value="1"/>
</dbReference>
<evidence type="ECO:0000256" key="4">
    <source>
        <dbReference type="ARBA" id="ARBA00023163"/>
    </source>
</evidence>
<dbReference type="InterPro" id="IPR058163">
    <property type="entry name" value="LysR-type_TF_proteobact-type"/>
</dbReference>
<sequence>MRGNEYADLRAFVTIVEQGSFTRAAKHLRVAPSTLSQTIRELEERLGVRLLNRTTRSISLTDAGAHLLARFKPAMEEMEAAVVAVRSFRDTPAGTVRLHLPRLASATFLEPVLGLFREAYPDIVLDMTIDDAVIDIVKSGFDAGIRLGEFLESNMVAITLGGSVRQVAVASPDYLAQHGRPTTPSDLLKHRCINWRQPGTNGFYNWEFEKDGQDVAVAVDGPLVVSHRDVAITAAVQGVGIAFWEEEQVRPLIEVGKLVPVLEDWSPRFPGWHLCYPRQRYTPATVRALADFLRSSRGQQSPSDAH</sequence>
<evidence type="ECO:0000259" key="5">
    <source>
        <dbReference type="PROSITE" id="PS50931"/>
    </source>
</evidence>
<dbReference type="PRINTS" id="PR00039">
    <property type="entry name" value="HTHLYSR"/>
</dbReference>
<name>A0ABU0MDX8_9PROT</name>
<evidence type="ECO:0000256" key="1">
    <source>
        <dbReference type="ARBA" id="ARBA00009437"/>
    </source>
</evidence>
<keyword evidence="3 6" id="KW-0238">DNA-binding</keyword>
<dbReference type="Gene3D" id="1.10.10.10">
    <property type="entry name" value="Winged helix-like DNA-binding domain superfamily/Winged helix DNA-binding domain"/>
    <property type="match status" value="1"/>
</dbReference>
<feature type="domain" description="HTH lysR-type" evidence="5">
    <location>
        <begin position="4"/>
        <end position="61"/>
    </location>
</feature>
<dbReference type="PANTHER" id="PTHR30537">
    <property type="entry name" value="HTH-TYPE TRANSCRIPTIONAL REGULATOR"/>
    <property type="match status" value="1"/>
</dbReference>
<evidence type="ECO:0000256" key="3">
    <source>
        <dbReference type="ARBA" id="ARBA00023125"/>
    </source>
</evidence>
<accession>A0ABU0MDX8</accession>
<organism evidence="6 7">
    <name type="scientific">Azospirillum picis</name>
    <dbReference type="NCBI Taxonomy" id="488438"/>
    <lineage>
        <taxon>Bacteria</taxon>
        <taxon>Pseudomonadati</taxon>
        <taxon>Pseudomonadota</taxon>
        <taxon>Alphaproteobacteria</taxon>
        <taxon>Rhodospirillales</taxon>
        <taxon>Azospirillaceae</taxon>
        <taxon>Azospirillum</taxon>
    </lineage>
</organism>
<evidence type="ECO:0000313" key="6">
    <source>
        <dbReference type="EMBL" id="MDQ0531641.1"/>
    </source>
</evidence>
<dbReference type="Gene3D" id="3.40.190.290">
    <property type="match status" value="1"/>
</dbReference>
<comment type="caution">
    <text evidence="6">The sequence shown here is derived from an EMBL/GenBank/DDBJ whole genome shotgun (WGS) entry which is preliminary data.</text>
</comment>
<keyword evidence="7" id="KW-1185">Reference proteome</keyword>
<gene>
    <name evidence="6" type="ORF">QO018_000473</name>
</gene>
<keyword evidence="2" id="KW-0805">Transcription regulation</keyword>